<accession>A0A6J5YXH5</accession>
<reference evidence="1" key="1">
    <citation type="submission" date="2020-05" db="EMBL/GenBank/DDBJ databases">
        <authorList>
            <person name="Chiriac C."/>
            <person name="Salcher M."/>
            <person name="Ghai R."/>
            <person name="Kavagutti S V."/>
        </authorList>
    </citation>
    <scope>NUCLEOTIDE SEQUENCE</scope>
</reference>
<dbReference type="PANTHER" id="PTHR43235">
    <property type="entry name" value="GLUTAMINE AMIDOTRANSFERASE PB2B2.05-RELATED"/>
    <property type="match status" value="1"/>
</dbReference>
<dbReference type="PROSITE" id="PS51273">
    <property type="entry name" value="GATASE_TYPE_1"/>
    <property type="match status" value="1"/>
</dbReference>
<dbReference type="InterPro" id="IPR044668">
    <property type="entry name" value="PuuD-like"/>
</dbReference>
<dbReference type="Pfam" id="PF07722">
    <property type="entry name" value="Peptidase_C26"/>
    <property type="match status" value="1"/>
</dbReference>
<evidence type="ECO:0000313" key="1">
    <source>
        <dbReference type="EMBL" id="CAB4333758.1"/>
    </source>
</evidence>
<proteinExistence type="predicted"/>
<name>A0A6J5YXH5_9ZZZZ</name>
<dbReference type="GO" id="GO:0006598">
    <property type="term" value="P:polyamine catabolic process"/>
    <property type="evidence" value="ECO:0007669"/>
    <property type="project" value="TreeGrafter"/>
</dbReference>
<dbReference type="SUPFAM" id="SSF52317">
    <property type="entry name" value="Class I glutamine amidotransferase-like"/>
    <property type="match status" value="1"/>
</dbReference>
<evidence type="ECO:0000313" key="2">
    <source>
        <dbReference type="EMBL" id="CAB5036518.1"/>
    </source>
</evidence>
<dbReference type="GO" id="GO:0033969">
    <property type="term" value="F:gamma-glutamyl-gamma-aminobutyrate hydrolase activity"/>
    <property type="evidence" value="ECO:0007669"/>
    <property type="project" value="TreeGrafter"/>
</dbReference>
<gene>
    <name evidence="1" type="ORF">UFOPK3522_00026</name>
    <name evidence="2" type="ORF">UFOPK4175_00941</name>
</gene>
<dbReference type="InterPro" id="IPR011697">
    <property type="entry name" value="Peptidase_C26"/>
</dbReference>
<dbReference type="EMBL" id="CAFBPX010000173">
    <property type="protein sequence ID" value="CAB5036518.1"/>
    <property type="molecule type" value="Genomic_DNA"/>
</dbReference>
<dbReference type="AlphaFoldDB" id="A0A6J5YXH5"/>
<dbReference type="PANTHER" id="PTHR43235:SF1">
    <property type="entry name" value="GLUTAMINE AMIDOTRANSFERASE PB2B2.05-RELATED"/>
    <property type="match status" value="1"/>
</dbReference>
<dbReference type="InterPro" id="IPR029062">
    <property type="entry name" value="Class_I_gatase-like"/>
</dbReference>
<sequence length="238" mass="25030">MAERRPLIAISAYVEQAKWSLWDIEAALVPQLFVDAVQKAGGIACVLPPDASFADGVADQLIGTVDGLLLTGGPDVDAALYGAEAAPEHEGSRIERDLSEIALINAAVAADKPLLAVCRGMQLLNVARGGTLVQNLPAFHRPNPGSFVGSAHDIRLTADSLAALVTGELVHTGMQHHHQGIDRVGDGLDVTGWAVDDGLPEAVEMPDRRFVLGVQWHPEGDSESPVIGAFVKACAETL</sequence>
<protein>
    <submittedName>
        <fullName evidence="1">Unannotated protein</fullName>
    </submittedName>
</protein>
<organism evidence="1">
    <name type="scientific">freshwater metagenome</name>
    <dbReference type="NCBI Taxonomy" id="449393"/>
    <lineage>
        <taxon>unclassified sequences</taxon>
        <taxon>metagenomes</taxon>
        <taxon>ecological metagenomes</taxon>
    </lineage>
</organism>
<dbReference type="EMBL" id="CAESAO010000001">
    <property type="protein sequence ID" value="CAB4333758.1"/>
    <property type="molecule type" value="Genomic_DNA"/>
</dbReference>
<dbReference type="GO" id="GO:0005829">
    <property type="term" value="C:cytosol"/>
    <property type="evidence" value="ECO:0007669"/>
    <property type="project" value="TreeGrafter"/>
</dbReference>
<dbReference type="Gene3D" id="3.40.50.880">
    <property type="match status" value="1"/>
</dbReference>
<dbReference type="CDD" id="cd01745">
    <property type="entry name" value="GATase1_2"/>
    <property type="match status" value="1"/>
</dbReference>